<evidence type="ECO:0000256" key="2">
    <source>
        <dbReference type="ARBA" id="ARBA00005898"/>
    </source>
</evidence>
<evidence type="ECO:0000256" key="4">
    <source>
        <dbReference type="ARBA" id="ARBA00022960"/>
    </source>
</evidence>
<dbReference type="Pfam" id="PF08245">
    <property type="entry name" value="Mur_ligase_M"/>
    <property type="match status" value="1"/>
</dbReference>
<dbReference type="SUPFAM" id="SSF53623">
    <property type="entry name" value="MurD-like peptide ligases, catalytic domain"/>
    <property type="match status" value="1"/>
</dbReference>
<dbReference type="AlphaFoldDB" id="A0A1B7LEV6"/>
<evidence type="ECO:0000313" key="20">
    <source>
        <dbReference type="EMBL" id="OAT81813.1"/>
    </source>
</evidence>
<comment type="function">
    <text evidence="9 15">Catalyzes the addition of meso-diaminopimelic acid to the nucleotide precursor UDP-N-acetylmuramoyl-L-alanyl-D-glutamate (UMAG) in the biosynthesis of bacterial cell-wall peptidoglycan.</text>
</comment>
<evidence type="ECO:0000256" key="12">
    <source>
        <dbReference type="ARBA" id="ARBA00075482"/>
    </source>
</evidence>
<dbReference type="Gene3D" id="3.40.1390.10">
    <property type="entry name" value="MurE/MurF, N-terminal domain"/>
    <property type="match status" value="1"/>
</dbReference>
<feature type="binding site" evidence="15">
    <location>
        <begin position="408"/>
        <end position="411"/>
    </location>
    <ligand>
        <name>meso-2,6-diaminopimelate</name>
        <dbReference type="ChEBI" id="CHEBI:57791"/>
    </ligand>
</feature>
<dbReference type="GO" id="GO:0005524">
    <property type="term" value="F:ATP binding"/>
    <property type="evidence" value="ECO:0007669"/>
    <property type="project" value="UniProtKB-UniRule"/>
</dbReference>
<evidence type="ECO:0000256" key="6">
    <source>
        <dbReference type="ARBA" id="ARBA00023306"/>
    </source>
</evidence>
<evidence type="ECO:0000256" key="7">
    <source>
        <dbReference type="ARBA" id="ARBA00023316"/>
    </source>
</evidence>
<feature type="binding site" evidence="15">
    <location>
        <position position="462"/>
    </location>
    <ligand>
        <name>meso-2,6-diaminopimelate</name>
        <dbReference type="ChEBI" id="CHEBI:57791"/>
    </ligand>
</feature>
<dbReference type="GO" id="GO:0008360">
    <property type="term" value="P:regulation of cell shape"/>
    <property type="evidence" value="ECO:0007669"/>
    <property type="project" value="UniProtKB-KW"/>
</dbReference>
<name>A0A1B7LEV6_9FIRM</name>
<evidence type="ECO:0000256" key="5">
    <source>
        <dbReference type="ARBA" id="ARBA00022984"/>
    </source>
</evidence>
<keyword evidence="21" id="KW-1185">Reference proteome</keyword>
<dbReference type="GO" id="GO:0008765">
    <property type="term" value="F:UDP-N-acetylmuramoylalanyl-D-glutamate-2,6-diaminopimelate ligase activity"/>
    <property type="evidence" value="ECO:0007669"/>
    <property type="project" value="UniProtKB-UniRule"/>
</dbReference>
<dbReference type="InterPro" id="IPR013221">
    <property type="entry name" value="Mur_ligase_cen"/>
</dbReference>
<comment type="caution">
    <text evidence="15">Lacks conserved residue(s) required for the propagation of feature annotation.</text>
</comment>
<dbReference type="GO" id="GO:0051301">
    <property type="term" value="P:cell division"/>
    <property type="evidence" value="ECO:0007669"/>
    <property type="project" value="UniProtKB-KW"/>
</dbReference>
<accession>A0A1B7LEV6</accession>
<dbReference type="UniPathway" id="UPA00219"/>
<evidence type="ECO:0000259" key="19">
    <source>
        <dbReference type="Pfam" id="PF08245"/>
    </source>
</evidence>
<dbReference type="InterPro" id="IPR005761">
    <property type="entry name" value="UDP-N-AcMur-Glu-dNH2Pim_ligase"/>
</dbReference>
<dbReference type="GO" id="GO:0000287">
    <property type="term" value="F:magnesium ion binding"/>
    <property type="evidence" value="ECO:0007669"/>
    <property type="project" value="UniProtKB-UniRule"/>
</dbReference>
<feature type="domain" description="Mur ligase central" evidence="19">
    <location>
        <begin position="108"/>
        <end position="312"/>
    </location>
</feature>
<dbReference type="InterPro" id="IPR004101">
    <property type="entry name" value="Mur_ligase_C"/>
</dbReference>
<keyword evidence="15" id="KW-0460">Magnesium</keyword>
<dbReference type="SUPFAM" id="SSF63418">
    <property type="entry name" value="MurE/MurF N-terminal domain"/>
    <property type="match status" value="1"/>
</dbReference>
<dbReference type="GO" id="GO:0005737">
    <property type="term" value="C:cytoplasm"/>
    <property type="evidence" value="ECO:0007669"/>
    <property type="project" value="UniProtKB-SubCell"/>
</dbReference>
<dbReference type="EMBL" id="LYVF01000158">
    <property type="protein sequence ID" value="OAT81813.1"/>
    <property type="molecule type" value="Genomic_DNA"/>
</dbReference>
<dbReference type="Gene3D" id="3.40.1190.10">
    <property type="entry name" value="Mur-like, catalytic domain"/>
    <property type="match status" value="1"/>
</dbReference>
<reference evidence="20 21" key="1">
    <citation type="submission" date="2016-04" db="EMBL/GenBank/DDBJ databases">
        <authorList>
            <person name="Evans L.H."/>
            <person name="Alamgir A."/>
            <person name="Owens N."/>
            <person name="Weber N.D."/>
            <person name="Virtaneva K."/>
            <person name="Barbian K."/>
            <person name="Babar A."/>
            <person name="Rosenke K."/>
        </authorList>
    </citation>
    <scope>NUCLEOTIDE SEQUENCE [LARGE SCALE GENOMIC DNA]</scope>
    <source>
        <strain evidence="20 21">LMa1</strain>
    </source>
</reference>
<comment type="catalytic activity">
    <reaction evidence="8 15">
        <text>UDP-N-acetyl-alpha-D-muramoyl-L-alanyl-D-glutamate + meso-2,6-diaminopimelate + ATP = UDP-N-acetyl-alpha-D-muramoyl-L-alanyl-gamma-D-glutamyl-meso-2,6-diaminopimelate + ADP + phosphate + H(+)</text>
        <dbReference type="Rhea" id="RHEA:23676"/>
        <dbReference type="ChEBI" id="CHEBI:15378"/>
        <dbReference type="ChEBI" id="CHEBI:30616"/>
        <dbReference type="ChEBI" id="CHEBI:43474"/>
        <dbReference type="ChEBI" id="CHEBI:57791"/>
        <dbReference type="ChEBI" id="CHEBI:83900"/>
        <dbReference type="ChEBI" id="CHEBI:83905"/>
        <dbReference type="ChEBI" id="CHEBI:456216"/>
        <dbReference type="EC" id="6.3.2.13"/>
    </reaction>
</comment>
<dbReference type="Gene3D" id="3.90.190.20">
    <property type="entry name" value="Mur ligase, C-terminal domain"/>
    <property type="match status" value="1"/>
</dbReference>
<feature type="binding site" evidence="15">
    <location>
        <begin position="152"/>
        <end position="153"/>
    </location>
    <ligand>
        <name>UDP-N-acetyl-alpha-D-muramoyl-L-alanyl-D-glutamate</name>
        <dbReference type="ChEBI" id="CHEBI:83900"/>
    </ligand>
</feature>
<feature type="binding site" evidence="15">
    <location>
        <position position="179"/>
    </location>
    <ligand>
        <name>UDP-N-acetyl-alpha-D-muramoyl-L-alanyl-D-glutamate</name>
        <dbReference type="ChEBI" id="CHEBI:83900"/>
    </ligand>
</feature>
<feature type="binding site" evidence="15">
    <location>
        <position position="384"/>
    </location>
    <ligand>
        <name>meso-2,6-diaminopimelate</name>
        <dbReference type="ChEBI" id="CHEBI:57791"/>
    </ligand>
</feature>
<dbReference type="STRING" id="1838280.A6M21_10490"/>
<dbReference type="HAMAP" id="MF_00208">
    <property type="entry name" value="MurE"/>
    <property type="match status" value="1"/>
</dbReference>
<feature type="binding site" evidence="15">
    <location>
        <position position="30"/>
    </location>
    <ligand>
        <name>UDP-N-acetyl-alpha-D-muramoyl-L-alanyl-D-glutamate</name>
        <dbReference type="ChEBI" id="CHEBI:83900"/>
    </ligand>
</feature>
<comment type="PTM">
    <text evidence="15">Carboxylation is probably crucial for Mg(2+) binding and, consequently, for the gamma-phosphate positioning of ATP.</text>
</comment>
<comment type="pathway">
    <text evidence="1 15 16">Cell wall biogenesis; peptidoglycan biosynthesis.</text>
</comment>
<dbReference type="PANTHER" id="PTHR23135:SF4">
    <property type="entry name" value="UDP-N-ACETYLMURAMOYL-L-ALANYL-D-GLUTAMATE--2,6-DIAMINOPIMELATE LIGASE MURE HOMOLOG, CHLOROPLASTIC"/>
    <property type="match status" value="1"/>
</dbReference>
<keyword evidence="15" id="KW-0547">Nucleotide-binding</keyword>
<proteinExistence type="inferred from homology"/>
<dbReference type="NCBIfam" id="TIGR01085">
    <property type="entry name" value="murE"/>
    <property type="match status" value="1"/>
</dbReference>
<dbReference type="SUPFAM" id="SSF53244">
    <property type="entry name" value="MurD-like peptide ligases, peptide-binding domain"/>
    <property type="match status" value="1"/>
</dbReference>
<dbReference type="FunFam" id="3.90.190.20:FF:000006">
    <property type="entry name" value="UDP-N-acetylmuramoyl-L-alanyl-D-glutamate--2,6-diaminopimelate ligase"/>
    <property type="match status" value="1"/>
</dbReference>
<keyword evidence="15 20" id="KW-0436">Ligase</keyword>
<evidence type="ECO:0000256" key="10">
    <source>
        <dbReference type="ARBA" id="ARBA00066633"/>
    </source>
</evidence>
<feature type="binding site" evidence="15">
    <location>
        <position position="466"/>
    </location>
    <ligand>
        <name>meso-2,6-diaminopimelate</name>
        <dbReference type="ChEBI" id="CHEBI:57791"/>
    </ligand>
</feature>
<protein>
    <recommendedName>
        <fullName evidence="11 15">UDP-N-acetylmuramoyl-L-alanyl-D-glutamate--2,6-diaminopimelate ligase</fullName>
        <ecNumber evidence="10 15">6.3.2.13</ecNumber>
    </recommendedName>
    <alternativeName>
        <fullName evidence="12 15">Meso-A2pm-adding enzyme</fullName>
    </alternativeName>
    <alternativeName>
        <fullName evidence="13 15">Meso-diaminopimelate-adding enzyme</fullName>
    </alternativeName>
    <alternativeName>
        <fullName evidence="14 15">UDP-MurNAc-L-Ala-D-Glu:meso-diaminopimelate ligase</fullName>
    </alternativeName>
    <alternativeName>
        <fullName evidence="15">UDP-MurNAc-tripeptide synthetase</fullName>
    </alternativeName>
    <alternativeName>
        <fullName evidence="15">UDP-N-acetylmuramyl-tripeptide synthetase</fullName>
    </alternativeName>
</protein>
<dbReference type="Pfam" id="PF02875">
    <property type="entry name" value="Mur_ligase_C"/>
    <property type="match status" value="1"/>
</dbReference>
<evidence type="ECO:0000256" key="14">
    <source>
        <dbReference type="ARBA" id="ARBA00081560"/>
    </source>
</evidence>
<keyword evidence="6 15" id="KW-0131">Cell cycle</keyword>
<dbReference type="NCBIfam" id="NF001126">
    <property type="entry name" value="PRK00139.1-4"/>
    <property type="match status" value="1"/>
</dbReference>
<feature type="modified residue" description="N6-carboxylysine" evidence="15">
    <location>
        <position position="219"/>
    </location>
</feature>
<evidence type="ECO:0000256" key="13">
    <source>
        <dbReference type="ARBA" id="ARBA00076158"/>
    </source>
</evidence>
<evidence type="ECO:0000256" key="8">
    <source>
        <dbReference type="ARBA" id="ARBA00050251"/>
    </source>
</evidence>
<dbReference type="InterPro" id="IPR036615">
    <property type="entry name" value="Mur_ligase_C_dom_sf"/>
</dbReference>
<keyword evidence="15" id="KW-0067">ATP-binding</keyword>
<keyword evidence="4 15" id="KW-0133">Cell shape</keyword>
<keyword evidence="15" id="KW-0963">Cytoplasm</keyword>
<comment type="similarity">
    <text evidence="2 15">Belongs to the MurCDEF family. MurE subfamily.</text>
</comment>
<comment type="caution">
    <text evidence="20">The sequence shown here is derived from an EMBL/GenBank/DDBJ whole genome shotgun (WGS) entry which is preliminary data.</text>
</comment>
<feature type="domain" description="Mur ligase N-terminal catalytic" evidence="17">
    <location>
        <begin position="25"/>
        <end position="96"/>
    </location>
</feature>
<keyword evidence="3 15" id="KW-0132">Cell division</keyword>
<evidence type="ECO:0000313" key="21">
    <source>
        <dbReference type="Proteomes" id="UP000078532"/>
    </source>
</evidence>
<dbReference type="OrthoDB" id="9800958at2"/>
<evidence type="ECO:0000256" key="3">
    <source>
        <dbReference type="ARBA" id="ARBA00022618"/>
    </source>
</evidence>
<dbReference type="GO" id="GO:0071555">
    <property type="term" value="P:cell wall organization"/>
    <property type="evidence" value="ECO:0007669"/>
    <property type="project" value="UniProtKB-KW"/>
</dbReference>
<dbReference type="Pfam" id="PF01225">
    <property type="entry name" value="Mur_ligase"/>
    <property type="match status" value="1"/>
</dbReference>
<evidence type="ECO:0000256" key="11">
    <source>
        <dbReference type="ARBA" id="ARBA00072883"/>
    </source>
</evidence>
<evidence type="ECO:0000259" key="18">
    <source>
        <dbReference type="Pfam" id="PF02875"/>
    </source>
</evidence>
<comment type="subcellular location">
    <subcellularLocation>
        <location evidence="15 16">Cytoplasm</location>
    </subcellularLocation>
</comment>
<evidence type="ECO:0000256" key="16">
    <source>
        <dbReference type="RuleBase" id="RU004135"/>
    </source>
</evidence>
<feature type="binding site" evidence="15">
    <location>
        <begin position="110"/>
        <end position="116"/>
    </location>
    <ligand>
        <name>ATP</name>
        <dbReference type="ChEBI" id="CHEBI:30616"/>
    </ligand>
</feature>
<keyword evidence="7 15" id="KW-0961">Cell wall biogenesis/degradation</keyword>
<feature type="binding site" evidence="15">
    <location>
        <position position="187"/>
    </location>
    <ligand>
        <name>UDP-N-acetyl-alpha-D-muramoyl-L-alanyl-D-glutamate</name>
        <dbReference type="ChEBI" id="CHEBI:83900"/>
    </ligand>
</feature>
<dbReference type="InterPro" id="IPR035911">
    <property type="entry name" value="MurE/MurF_N"/>
</dbReference>
<dbReference type="GO" id="GO:0009252">
    <property type="term" value="P:peptidoglycan biosynthetic process"/>
    <property type="evidence" value="ECO:0007669"/>
    <property type="project" value="UniProtKB-UniRule"/>
</dbReference>
<evidence type="ECO:0000256" key="15">
    <source>
        <dbReference type="HAMAP-Rule" id="MF_00208"/>
    </source>
</evidence>
<comment type="cofactor">
    <cofactor evidence="15">
        <name>Mg(2+)</name>
        <dbReference type="ChEBI" id="CHEBI:18420"/>
    </cofactor>
</comment>
<gene>
    <name evidence="15" type="primary">murE</name>
    <name evidence="20" type="ORF">A6M21_10490</name>
</gene>
<feature type="short sequence motif" description="Meso-diaminopimelate recognition motif" evidence="15">
    <location>
        <begin position="408"/>
        <end position="411"/>
    </location>
</feature>
<dbReference type="InterPro" id="IPR000713">
    <property type="entry name" value="Mur_ligase_N"/>
</dbReference>
<dbReference type="Proteomes" id="UP000078532">
    <property type="component" value="Unassembled WGS sequence"/>
</dbReference>
<evidence type="ECO:0000256" key="9">
    <source>
        <dbReference type="ARBA" id="ARBA00056782"/>
    </source>
</evidence>
<sequence length="501" mass="53933">MLLSKLVEGQKILACGGRQDIPVPGIAYDSRRVRPGFLFVAIEGFQTDGHRFIEQAVAAGAAAVVIQKPVAVPAPAAWVRVADSRLALGLLAARYYGYPSRQLKMAGVTGTNGKTTTSHLLAAIGRATGLKVGLIGTIANRIGDRVLPVEHTTPESLDLQQLLAEMVAEKVALAVMEVSSHALALNRVAGCDFDLGIFTNITQDHLDFHHDMDDYLAAKSRLFASLGAADGGRPGTAVINRDDPRAERIINVTRAAVTTYGMHGPADVRAEKIQVTPRGVHFHVTSPWGRGEVRLKLTGLFNVYNALAALAAGGALGIPLEHVITGLQEVSGVPGRFELVDRGQDFAVVVDYAHTPDGLENVLKTARQITGGRLITLFGCGGDRDRGKRPLMGEIAARLSDLPVLTSDNPRTEDPLRIIADVEEGLSRVLDKNSYRIVPDRREAIFYAVAAAEPGDTVVIAGKGHEDYQIIGTEKHPFDDRQEAMRALEQIMRARGRNGRI</sequence>
<dbReference type="PANTHER" id="PTHR23135">
    <property type="entry name" value="MUR LIGASE FAMILY MEMBER"/>
    <property type="match status" value="1"/>
</dbReference>
<organism evidence="20 21">
    <name type="scientific">Desulfotomaculum copahuensis</name>
    <dbReference type="NCBI Taxonomy" id="1838280"/>
    <lineage>
        <taxon>Bacteria</taxon>
        <taxon>Bacillati</taxon>
        <taxon>Bacillota</taxon>
        <taxon>Clostridia</taxon>
        <taxon>Eubacteriales</taxon>
        <taxon>Desulfotomaculaceae</taxon>
        <taxon>Desulfotomaculum</taxon>
    </lineage>
</organism>
<dbReference type="NCBIfam" id="NF001124">
    <property type="entry name" value="PRK00139.1-2"/>
    <property type="match status" value="1"/>
</dbReference>
<evidence type="ECO:0000259" key="17">
    <source>
        <dbReference type="Pfam" id="PF01225"/>
    </source>
</evidence>
<dbReference type="InterPro" id="IPR036565">
    <property type="entry name" value="Mur-like_cat_sf"/>
</dbReference>
<dbReference type="RefSeq" id="WP_066668324.1">
    <property type="nucleotide sequence ID" value="NZ_LYVF01000158.1"/>
</dbReference>
<feature type="domain" description="Mur ligase C-terminal" evidence="18">
    <location>
        <begin position="335"/>
        <end position="464"/>
    </location>
</feature>
<evidence type="ECO:0000256" key="1">
    <source>
        <dbReference type="ARBA" id="ARBA00004752"/>
    </source>
</evidence>
<dbReference type="EC" id="6.3.2.13" evidence="10 15"/>
<keyword evidence="5 15" id="KW-0573">Peptidoglycan synthesis</keyword>